<accession>A0A0F4YI91</accession>
<evidence type="ECO:0000313" key="3">
    <source>
        <dbReference type="Proteomes" id="UP000053958"/>
    </source>
</evidence>
<feature type="compositionally biased region" description="Basic and acidic residues" evidence="1">
    <location>
        <begin position="490"/>
        <end position="502"/>
    </location>
</feature>
<name>A0A0F4YI91_RASE3</name>
<sequence length="619" mass="68710">MSHTIDLGTSSFGVLESKQCLVSKALATFLLPKEPAVLPTDLKQIINSRSIWIVKGQDLTLDISIQGPCDGLDSMFTLLNRSANLLREAKLWSDLGLVASTKSYECKSGPDHTMRLHLSLTLQEDFKRMTKRIHGKVPRSIRRCVFVDPQPPSGIVTVTLSKIELFLKYMYSSTSTCVTHMDRFWTNECLEDSMMAVDDGVETLESDKEGPLPWLGFPASMPSIHPSYGIFTPGLHSWGTEPEFPHPPLCDSIVKADTVPGGNDCQLHSLLDCAIRNLVSSNPSKVAHGIEQNPSTAAKLSDIAPSVFSPGYDDSIRQRAGFIPVVAKSIASIVNKSASEDIRQKVTSLKNFFGENYEGTPMHRPPSEVPDLRSMVKCLLWTSLQRGVYDPKAARKLSPITLDDSKSEDDSSMLEDQLSIPGSDNALSTSLDIESDYADTNADDDDDYERTLFEEELCFPFPDSGSDSDDLIDAVCRFSVSGNDEEESAELSRAKEFKHENGEPSSSPMMSSVEELGTMSPPTILGSALKQPRRSFSDRTTSDWSEEPYDDKAGQNERLNEEEMLSPRMESEPEIEIEIDTGSDFGSLGSFEEDYLLEEEYLLGNDKRFDDDEDEEMLY</sequence>
<keyword evidence="3" id="KW-1185">Reference proteome</keyword>
<dbReference type="AlphaFoldDB" id="A0A0F4YI91"/>
<dbReference type="Proteomes" id="UP000053958">
    <property type="component" value="Unassembled WGS sequence"/>
</dbReference>
<feature type="region of interest" description="Disordered" evidence="1">
    <location>
        <begin position="482"/>
        <end position="572"/>
    </location>
</feature>
<feature type="compositionally biased region" description="Basic and acidic residues" evidence="1">
    <location>
        <begin position="550"/>
        <end position="561"/>
    </location>
</feature>
<reference evidence="2 3" key="1">
    <citation type="submission" date="2015-04" db="EMBL/GenBank/DDBJ databases">
        <authorList>
            <person name="Heijne W.H."/>
            <person name="Fedorova N.D."/>
            <person name="Nierman W.C."/>
            <person name="Vollebregt A.W."/>
            <person name="Zhao Z."/>
            <person name="Wu L."/>
            <person name="Kumar M."/>
            <person name="Stam H."/>
            <person name="van den Berg M.A."/>
            <person name="Pel H.J."/>
        </authorList>
    </citation>
    <scope>NUCLEOTIDE SEQUENCE [LARGE SCALE GENOMIC DNA]</scope>
    <source>
        <strain evidence="2 3">CBS 393.64</strain>
    </source>
</reference>
<evidence type="ECO:0000256" key="1">
    <source>
        <dbReference type="SAM" id="MobiDB-lite"/>
    </source>
</evidence>
<proteinExistence type="predicted"/>
<feature type="region of interest" description="Disordered" evidence="1">
    <location>
        <begin position="400"/>
        <end position="430"/>
    </location>
</feature>
<feature type="compositionally biased region" description="Polar residues" evidence="1">
    <location>
        <begin position="420"/>
        <end position="430"/>
    </location>
</feature>
<comment type="caution">
    <text evidence="2">The sequence shown here is derived from an EMBL/GenBank/DDBJ whole genome shotgun (WGS) entry which is preliminary data.</text>
</comment>
<dbReference type="RefSeq" id="XP_013324546.1">
    <property type="nucleotide sequence ID" value="XM_013469092.1"/>
</dbReference>
<organism evidence="2 3">
    <name type="scientific">Rasamsonia emersonii (strain ATCC 16479 / CBS 393.64 / IMI 116815)</name>
    <dbReference type="NCBI Taxonomy" id="1408163"/>
    <lineage>
        <taxon>Eukaryota</taxon>
        <taxon>Fungi</taxon>
        <taxon>Dikarya</taxon>
        <taxon>Ascomycota</taxon>
        <taxon>Pezizomycotina</taxon>
        <taxon>Eurotiomycetes</taxon>
        <taxon>Eurotiomycetidae</taxon>
        <taxon>Eurotiales</taxon>
        <taxon>Trichocomaceae</taxon>
        <taxon>Rasamsonia</taxon>
    </lineage>
</organism>
<dbReference type="STRING" id="1408163.A0A0F4YI91"/>
<gene>
    <name evidence="2" type="ORF">T310_8119</name>
</gene>
<dbReference type="OrthoDB" id="4227363at2759"/>
<dbReference type="EMBL" id="LASV01000524">
    <property type="protein sequence ID" value="KKA17934.1"/>
    <property type="molecule type" value="Genomic_DNA"/>
</dbReference>
<evidence type="ECO:0000313" key="2">
    <source>
        <dbReference type="EMBL" id="KKA17934.1"/>
    </source>
</evidence>
<protein>
    <submittedName>
        <fullName evidence="2">Uncharacterized protein</fullName>
    </submittedName>
</protein>
<dbReference type="GeneID" id="25320380"/>